<dbReference type="AlphaFoldDB" id="A0A2R6W5I7"/>
<dbReference type="Gramene" id="Mp4g16810.1">
    <property type="protein sequence ID" value="Mp4g16810.1.cds1"/>
    <property type="gene ID" value="Mp4g16810"/>
</dbReference>
<sequence length="76" mass="8746">MQISGFYSLIVRLYSFTARNMQLNNSIRSNNMYSLCSQIAVSLWVIPVLVELEINLETLRRLVTKQTTKISEPLPV</sequence>
<name>A0A2R6W5I7_MARPO</name>
<gene>
    <name evidence="1" type="ORF">MARPO_0148s0039</name>
</gene>
<dbReference type="Proteomes" id="UP000244005">
    <property type="component" value="Unassembled WGS sequence"/>
</dbReference>
<keyword evidence="2" id="KW-1185">Reference proteome</keyword>
<protein>
    <submittedName>
        <fullName evidence="1">Uncharacterized protein</fullName>
    </submittedName>
</protein>
<proteinExistence type="predicted"/>
<dbReference type="EMBL" id="KZ772818">
    <property type="protein sequence ID" value="PTQ29096.1"/>
    <property type="molecule type" value="Genomic_DNA"/>
</dbReference>
<evidence type="ECO:0000313" key="1">
    <source>
        <dbReference type="EMBL" id="PTQ29096.1"/>
    </source>
</evidence>
<organism evidence="1 2">
    <name type="scientific">Marchantia polymorpha</name>
    <name type="common">Common liverwort</name>
    <name type="synonym">Marchantia aquatica</name>
    <dbReference type="NCBI Taxonomy" id="3197"/>
    <lineage>
        <taxon>Eukaryota</taxon>
        <taxon>Viridiplantae</taxon>
        <taxon>Streptophyta</taxon>
        <taxon>Embryophyta</taxon>
        <taxon>Marchantiophyta</taxon>
        <taxon>Marchantiopsida</taxon>
        <taxon>Marchantiidae</taxon>
        <taxon>Marchantiales</taxon>
        <taxon>Marchantiaceae</taxon>
        <taxon>Marchantia</taxon>
    </lineage>
</organism>
<accession>A0A2R6W5I7</accession>
<reference evidence="2" key="1">
    <citation type="journal article" date="2017" name="Cell">
        <title>Insights into land plant evolution garnered from the Marchantia polymorpha genome.</title>
        <authorList>
            <person name="Bowman J.L."/>
            <person name="Kohchi T."/>
            <person name="Yamato K.T."/>
            <person name="Jenkins J."/>
            <person name="Shu S."/>
            <person name="Ishizaki K."/>
            <person name="Yamaoka S."/>
            <person name="Nishihama R."/>
            <person name="Nakamura Y."/>
            <person name="Berger F."/>
            <person name="Adam C."/>
            <person name="Aki S.S."/>
            <person name="Althoff F."/>
            <person name="Araki T."/>
            <person name="Arteaga-Vazquez M.A."/>
            <person name="Balasubrmanian S."/>
            <person name="Barry K."/>
            <person name="Bauer D."/>
            <person name="Boehm C.R."/>
            <person name="Briginshaw L."/>
            <person name="Caballero-Perez J."/>
            <person name="Catarino B."/>
            <person name="Chen F."/>
            <person name="Chiyoda S."/>
            <person name="Chovatia M."/>
            <person name="Davies K.M."/>
            <person name="Delmans M."/>
            <person name="Demura T."/>
            <person name="Dierschke T."/>
            <person name="Dolan L."/>
            <person name="Dorantes-Acosta A.E."/>
            <person name="Eklund D.M."/>
            <person name="Florent S.N."/>
            <person name="Flores-Sandoval E."/>
            <person name="Fujiyama A."/>
            <person name="Fukuzawa H."/>
            <person name="Galik B."/>
            <person name="Grimanelli D."/>
            <person name="Grimwood J."/>
            <person name="Grossniklaus U."/>
            <person name="Hamada T."/>
            <person name="Haseloff J."/>
            <person name="Hetherington A.J."/>
            <person name="Higo A."/>
            <person name="Hirakawa Y."/>
            <person name="Hundley H.N."/>
            <person name="Ikeda Y."/>
            <person name="Inoue K."/>
            <person name="Inoue S.I."/>
            <person name="Ishida S."/>
            <person name="Jia Q."/>
            <person name="Kakita M."/>
            <person name="Kanazawa T."/>
            <person name="Kawai Y."/>
            <person name="Kawashima T."/>
            <person name="Kennedy M."/>
            <person name="Kinose K."/>
            <person name="Kinoshita T."/>
            <person name="Kohara Y."/>
            <person name="Koide E."/>
            <person name="Komatsu K."/>
            <person name="Kopischke S."/>
            <person name="Kubo M."/>
            <person name="Kyozuka J."/>
            <person name="Lagercrantz U."/>
            <person name="Lin S.S."/>
            <person name="Lindquist E."/>
            <person name="Lipzen A.M."/>
            <person name="Lu C.W."/>
            <person name="De Luna E."/>
            <person name="Martienssen R.A."/>
            <person name="Minamino N."/>
            <person name="Mizutani M."/>
            <person name="Mizutani M."/>
            <person name="Mochizuki N."/>
            <person name="Monte I."/>
            <person name="Mosher R."/>
            <person name="Nagasaki H."/>
            <person name="Nakagami H."/>
            <person name="Naramoto S."/>
            <person name="Nishitani K."/>
            <person name="Ohtani M."/>
            <person name="Okamoto T."/>
            <person name="Okumura M."/>
            <person name="Phillips J."/>
            <person name="Pollak B."/>
            <person name="Reinders A."/>
            <person name="Rovekamp M."/>
            <person name="Sano R."/>
            <person name="Sawa S."/>
            <person name="Schmid M.W."/>
            <person name="Shirakawa M."/>
            <person name="Solano R."/>
            <person name="Spunde A."/>
            <person name="Suetsugu N."/>
            <person name="Sugano S."/>
            <person name="Sugiyama A."/>
            <person name="Sun R."/>
            <person name="Suzuki Y."/>
            <person name="Takenaka M."/>
            <person name="Takezawa D."/>
            <person name="Tomogane H."/>
            <person name="Tsuzuki M."/>
            <person name="Ueda T."/>
            <person name="Umeda M."/>
            <person name="Ward J.M."/>
            <person name="Watanabe Y."/>
            <person name="Yazaki K."/>
            <person name="Yokoyama R."/>
            <person name="Yoshitake Y."/>
            <person name="Yotsui I."/>
            <person name="Zachgo S."/>
            <person name="Schmutz J."/>
        </authorList>
    </citation>
    <scope>NUCLEOTIDE SEQUENCE [LARGE SCALE GENOMIC DNA]</scope>
    <source>
        <strain evidence="2">Tak-1</strain>
    </source>
</reference>
<evidence type="ECO:0000313" key="2">
    <source>
        <dbReference type="Proteomes" id="UP000244005"/>
    </source>
</evidence>